<keyword evidence="3" id="KW-0479">Metal-binding</keyword>
<sequence>MPPPAYEFRGGNQRSSHQPKHEFTFRYQRPGTSERPLLRSRRETTPEQLVGPESENVKQGMRFARFENLSDSEEAEMDVSSDENENENEDEDEESRPRKKRAVESNNTPLSDTAADSKPKWSNPDPYTALPPPDETQNKKVDVVKLIRKARLAASEKPAKTDAVVSNDDFISLAGLVDENETSNPPENAPTGPKRHLQGNDPALGNRKRTYDDEIKGPVKPGGKPASRYYKDGSIIDEWKLRPSETGTPWLNTMPPTLHLGSRLHDEILSFYHWVKPVQYEQIVREDLVARLQATFQSRYYGVEVHAFGSFASGLYLPNADIDLVLLSTNFRRTGVKTFGERKGQIYAFSAFVKNQNIAVPGSIETIAHARVPILKFVDKLTGLKVDLSFDNDSGLIANRTFQQWRQEYPAMPVIVSVIKQFLLLRGLNEVPTGGLGGFSITCLVTSLLQHMPHSNLSPSLGGVLMDFFQFYGRNFDYETVGIRMNPPGYFNKRVYGVYKANNGPRLSIEDPNNPDNDISGGTREIGLVFKSFAEAFRLLKDRMVSAATTGETAESILGTIIAANFDEYTELRWQLREVFETDPRFAQYRRSLSPPPPPPYSPPPLTNEAPPPPPPSSKPSRPLPAKPPAGGKKAKESKESKESKEAKEKLTKLQKKKLASKDRAARLKRLRPDIPKVPTSISNEDAIKLGGYKSQSEMDKDLIMREKGITVAG</sequence>
<feature type="compositionally biased region" description="Basic and acidic residues" evidence="5">
    <location>
        <begin position="660"/>
        <end position="675"/>
    </location>
</feature>
<dbReference type="KEGG" id="apuu:APUU_41071A"/>
<dbReference type="InterPro" id="IPR045862">
    <property type="entry name" value="Trf4-like"/>
</dbReference>
<dbReference type="RefSeq" id="XP_041556821.1">
    <property type="nucleotide sequence ID" value="XM_041704213.1"/>
</dbReference>
<keyword evidence="9" id="KW-1185">Reference proteome</keyword>
<dbReference type="GO" id="GO:0005730">
    <property type="term" value="C:nucleolus"/>
    <property type="evidence" value="ECO:0007669"/>
    <property type="project" value="TreeGrafter"/>
</dbReference>
<evidence type="ECO:0000313" key="8">
    <source>
        <dbReference type="EMBL" id="BCS24627.1"/>
    </source>
</evidence>
<accession>A0A7R8AN88</accession>
<organism evidence="8 9">
    <name type="scientific">Aspergillus puulaauensis</name>
    <dbReference type="NCBI Taxonomy" id="1220207"/>
    <lineage>
        <taxon>Eukaryota</taxon>
        <taxon>Fungi</taxon>
        <taxon>Dikarya</taxon>
        <taxon>Ascomycota</taxon>
        <taxon>Pezizomycotina</taxon>
        <taxon>Eurotiomycetes</taxon>
        <taxon>Eurotiomycetidae</taxon>
        <taxon>Eurotiales</taxon>
        <taxon>Aspergillaceae</taxon>
        <taxon>Aspergillus</taxon>
    </lineage>
</organism>
<dbReference type="GO" id="GO:0003729">
    <property type="term" value="F:mRNA binding"/>
    <property type="evidence" value="ECO:0007669"/>
    <property type="project" value="TreeGrafter"/>
</dbReference>
<evidence type="ECO:0000313" key="9">
    <source>
        <dbReference type="Proteomes" id="UP000654913"/>
    </source>
</evidence>
<keyword evidence="4" id="KW-0460">Magnesium</keyword>
<evidence type="ECO:0000256" key="1">
    <source>
        <dbReference type="ARBA" id="ARBA00008593"/>
    </source>
</evidence>
<feature type="region of interest" description="Disordered" evidence="5">
    <location>
        <begin position="1"/>
        <end position="142"/>
    </location>
</feature>
<dbReference type="GO" id="GO:0031123">
    <property type="term" value="P:RNA 3'-end processing"/>
    <property type="evidence" value="ECO:0007669"/>
    <property type="project" value="TreeGrafter"/>
</dbReference>
<dbReference type="OrthoDB" id="273917at2759"/>
<proteinExistence type="inferred from homology"/>
<dbReference type="Gene3D" id="3.30.460.10">
    <property type="entry name" value="Beta Polymerase, domain 2"/>
    <property type="match status" value="1"/>
</dbReference>
<dbReference type="GeneID" id="64974632"/>
<dbReference type="PANTHER" id="PTHR23092">
    <property type="entry name" value="POLY(A) RNA POLYMERASE"/>
    <property type="match status" value="1"/>
</dbReference>
<reference evidence="8" key="1">
    <citation type="submission" date="2021-01" db="EMBL/GenBank/DDBJ databases">
        <authorList>
            <consortium name="Aspergillus puulaauensis MK2 genome sequencing consortium"/>
            <person name="Kazuki M."/>
            <person name="Futagami T."/>
        </authorList>
    </citation>
    <scope>NUCLEOTIDE SEQUENCE</scope>
    <source>
        <strain evidence="8">MK2</strain>
    </source>
</reference>
<reference evidence="8" key="2">
    <citation type="submission" date="2021-02" db="EMBL/GenBank/DDBJ databases">
        <title>Aspergillus puulaauensis MK2 genome sequence.</title>
        <authorList>
            <person name="Futagami T."/>
            <person name="Mori K."/>
            <person name="Kadooka C."/>
            <person name="Tanaka T."/>
        </authorList>
    </citation>
    <scope>NUCLEOTIDE SEQUENCE</scope>
    <source>
        <strain evidence="8">MK2</strain>
    </source>
</reference>
<dbReference type="GO" id="GO:0046872">
    <property type="term" value="F:metal ion binding"/>
    <property type="evidence" value="ECO:0007669"/>
    <property type="project" value="UniProtKB-KW"/>
</dbReference>
<dbReference type="PANTHER" id="PTHR23092:SF15">
    <property type="entry name" value="INACTIVE NON-CANONICAL POLY(A) RNA POLYMERASE PROTEIN TRF4-2-RELATED"/>
    <property type="match status" value="1"/>
</dbReference>
<dbReference type="GO" id="GO:1990817">
    <property type="term" value="F:poly(A) RNA polymerase activity"/>
    <property type="evidence" value="ECO:0007669"/>
    <property type="project" value="UniProtKB-EC"/>
</dbReference>
<dbReference type="CDD" id="cd05402">
    <property type="entry name" value="NT_PAP_TUTase"/>
    <property type="match status" value="1"/>
</dbReference>
<feature type="compositionally biased region" description="Pro residues" evidence="5">
    <location>
        <begin position="594"/>
        <end position="628"/>
    </location>
</feature>
<dbReference type="Gene3D" id="1.10.1410.10">
    <property type="match status" value="1"/>
</dbReference>
<evidence type="ECO:0000256" key="5">
    <source>
        <dbReference type="SAM" id="MobiDB-lite"/>
    </source>
</evidence>
<feature type="compositionally biased region" description="Acidic residues" evidence="5">
    <location>
        <begin position="70"/>
        <end position="94"/>
    </location>
</feature>
<name>A0A7R8AN88_9EURO</name>
<dbReference type="GO" id="GO:0043634">
    <property type="term" value="P:polyadenylation-dependent ncRNA catabolic process"/>
    <property type="evidence" value="ECO:0007669"/>
    <property type="project" value="TreeGrafter"/>
</dbReference>
<dbReference type="Pfam" id="PF22600">
    <property type="entry name" value="MTPAP-like_central"/>
    <property type="match status" value="1"/>
</dbReference>
<protein>
    <recommendedName>
        <fullName evidence="2">polynucleotide adenylyltransferase</fullName>
        <ecNumber evidence="2">2.7.7.19</ecNumber>
    </recommendedName>
</protein>
<comment type="similarity">
    <text evidence="1">Belongs to the DNA polymerase type-B-like family.</text>
</comment>
<dbReference type="SUPFAM" id="SSF81301">
    <property type="entry name" value="Nucleotidyltransferase"/>
    <property type="match status" value="1"/>
</dbReference>
<feature type="region of interest" description="Disordered" evidence="5">
    <location>
        <begin position="177"/>
        <end position="227"/>
    </location>
</feature>
<dbReference type="InterPro" id="IPR054708">
    <property type="entry name" value="MTPAP-like_central"/>
</dbReference>
<dbReference type="EMBL" id="AP024446">
    <property type="protein sequence ID" value="BCS24627.1"/>
    <property type="molecule type" value="Genomic_DNA"/>
</dbReference>
<evidence type="ECO:0000256" key="4">
    <source>
        <dbReference type="ARBA" id="ARBA00022842"/>
    </source>
</evidence>
<evidence type="ECO:0000256" key="3">
    <source>
        <dbReference type="ARBA" id="ARBA00022723"/>
    </source>
</evidence>
<gene>
    <name evidence="8" type="ORF">APUU_41071A</name>
</gene>
<dbReference type="Proteomes" id="UP000654913">
    <property type="component" value="Chromosome 4"/>
</dbReference>
<feature type="domain" description="PAP-associated" evidence="6">
    <location>
        <begin position="460"/>
        <end position="517"/>
    </location>
</feature>
<dbReference type="InterPro" id="IPR002058">
    <property type="entry name" value="PAP_assoc"/>
</dbReference>
<dbReference type="GO" id="GO:0010605">
    <property type="term" value="P:negative regulation of macromolecule metabolic process"/>
    <property type="evidence" value="ECO:0007669"/>
    <property type="project" value="UniProtKB-ARBA"/>
</dbReference>
<feature type="compositionally biased region" description="Basic and acidic residues" evidence="5">
    <location>
        <begin position="634"/>
        <end position="652"/>
    </location>
</feature>
<evidence type="ECO:0000259" key="7">
    <source>
        <dbReference type="Pfam" id="PF22600"/>
    </source>
</evidence>
<dbReference type="EC" id="2.7.7.19" evidence="2"/>
<dbReference type="GO" id="GO:0031499">
    <property type="term" value="C:TRAMP complex"/>
    <property type="evidence" value="ECO:0007669"/>
    <property type="project" value="TreeGrafter"/>
</dbReference>
<feature type="compositionally biased region" description="Basic and acidic residues" evidence="5">
    <location>
        <begin position="36"/>
        <end position="45"/>
    </location>
</feature>
<feature type="region of interest" description="Disordered" evidence="5">
    <location>
        <begin position="589"/>
        <end position="682"/>
    </location>
</feature>
<dbReference type="AlphaFoldDB" id="A0A7R8AN88"/>
<feature type="domain" description="Poly(A) RNA polymerase mitochondrial-like central palm" evidence="7">
    <location>
        <begin position="264"/>
        <end position="406"/>
    </location>
</feature>
<evidence type="ECO:0000259" key="6">
    <source>
        <dbReference type="Pfam" id="PF03828"/>
    </source>
</evidence>
<dbReference type="Pfam" id="PF03828">
    <property type="entry name" value="PAP_assoc"/>
    <property type="match status" value="1"/>
</dbReference>
<evidence type="ECO:0000256" key="2">
    <source>
        <dbReference type="ARBA" id="ARBA00012388"/>
    </source>
</evidence>
<dbReference type="FunFam" id="3.30.460.10:FF:000031">
    <property type="entry name" value="Topoisomerase family protein Trf4"/>
    <property type="match status" value="1"/>
</dbReference>
<dbReference type="SUPFAM" id="SSF81631">
    <property type="entry name" value="PAP/OAS1 substrate-binding domain"/>
    <property type="match status" value="1"/>
</dbReference>
<dbReference type="InterPro" id="IPR043519">
    <property type="entry name" value="NT_sf"/>
</dbReference>